<evidence type="ECO:0000313" key="2">
    <source>
        <dbReference type="Proteomes" id="UP000244005"/>
    </source>
</evidence>
<reference evidence="2" key="1">
    <citation type="journal article" date="2017" name="Cell">
        <title>Insights into land plant evolution garnered from the Marchantia polymorpha genome.</title>
        <authorList>
            <person name="Bowman J.L."/>
            <person name="Kohchi T."/>
            <person name="Yamato K.T."/>
            <person name="Jenkins J."/>
            <person name="Shu S."/>
            <person name="Ishizaki K."/>
            <person name="Yamaoka S."/>
            <person name="Nishihama R."/>
            <person name="Nakamura Y."/>
            <person name="Berger F."/>
            <person name="Adam C."/>
            <person name="Aki S.S."/>
            <person name="Althoff F."/>
            <person name="Araki T."/>
            <person name="Arteaga-Vazquez M.A."/>
            <person name="Balasubrmanian S."/>
            <person name="Barry K."/>
            <person name="Bauer D."/>
            <person name="Boehm C.R."/>
            <person name="Briginshaw L."/>
            <person name="Caballero-Perez J."/>
            <person name="Catarino B."/>
            <person name="Chen F."/>
            <person name="Chiyoda S."/>
            <person name="Chovatia M."/>
            <person name="Davies K.M."/>
            <person name="Delmans M."/>
            <person name="Demura T."/>
            <person name="Dierschke T."/>
            <person name="Dolan L."/>
            <person name="Dorantes-Acosta A.E."/>
            <person name="Eklund D.M."/>
            <person name="Florent S.N."/>
            <person name="Flores-Sandoval E."/>
            <person name="Fujiyama A."/>
            <person name="Fukuzawa H."/>
            <person name="Galik B."/>
            <person name="Grimanelli D."/>
            <person name="Grimwood J."/>
            <person name="Grossniklaus U."/>
            <person name="Hamada T."/>
            <person name="Haseloff J."/>
            <person name="Hetherington A.J."/>
            <person name="Higo A."/>
            <person name="Hirakawa Y."/>
            <person name="Hundley H.N."/>
            <person name="Ikeda Y."/>
            <person name="Inoue K."/>
            <person name="Inoue S.I."/>
            <person name="Ishida S."/>
            <person name="Jia Q."/>
            <person name="Kakita M."/>
            <person name="Kanazawa T."/>
            <person name="Kawai Y."/>
            <person name="Kawashima T."/>
            <person name="Kennedy M."/>
            <person name="Kinose K."/>
            <person name="Kinoshita T."/>
            <person name="Kohara Y."/>
            <person name="Koide E."/>
            <person name="Komatsu K."/>
            <person name="Kopischke S."/>
            <person name="Kubo M."/>
            <person name="Kyozuka J."/>
            <person name="Lagercrantz U."/>
            <person name="Lin S.S."/>
            <person name="Lindquist E."/>
            <person name="Lipzen A.M."/>
            <person name="Lu C.W."/>
            <person name="De Luna E."/>
            <person name="Martienssen R.A."/>
            <person name="Minamino N."/>
            <person name="Mizutani M."/>
            <person name="Mizutani M."/>
            <person name="Mochizuki N."/>
            <person name="Monte I."/>
            <person name="Mosher R."/>
            <person name="Nagasaki H."/>
            <person name="Nakagami H."/>
            <person name="Naramoto S."/>
            <person name="Nishitani K."/>
            <person name="Ohtani M."/>
            <person name="Okamoto T."/>
            <person name="Okumura M."/>
            <person name="Phillips J."/>
            <person name="Pollak B."/>
            <person name="Reinders A."/>
            <person name="Rovekamp M."/>
            <person name="Sano R."/>
            <person name="Sawa S."/>
            <person name="Schmid M.W."/>
            <person name="Shirakawa M."/>
            <person name="Solano R."/>
            <person name="Spunde A."/>
            <person name="Suetsugu N."/>
            <person name="Sugano S."/>
            <person name="Sugiyama A."/>
            <person name="Sun R."/>
            <person name="Suzuki Y."/>
            <person name="Takenaka M."/>
            <person name="Takezawa D."/>
            <person name="Tomogane H."/>
            <person name="Tsuzuki M."/>
            <person name="Ueda T."/>
            <person name="Umeda M."/>
            <person name="Ward J.M."/>
            <person name="Watanabe Y."/>
            <person name="Yazaki K."/>
            <person name="Yokoyama R."/>
            <person name="Yoshitake Y."/>
            <person name="Yotsui I."/>
            <person name="Zachgo S."/>
            <person name="Schmutz J."/>
        </authorList>
    </citation>
    <scope>NUCLEOTIDE SEQUENCE [LARGE SCALE GENOMIC DNA]</scope>
    <source>
        <strain evidence="2">Tak-1</strain>
    </source>
</reference>
<name>A0A2R6XTX7_MARPO</name>
<sequence length="95" mass="10986">MDSGMCLECSDALVYLRVEICRLGLPCTVSSRDPGQGENMADLTMVIRNHRQVHNLCPNYVNADFCMTITCTLMTHRWWEYLQISLHSPFWRTGM</sequence>
<dbReference type="Gramene" id="Mp1g28260.1">
    <property type="protein sequence ID" value="Mp1g28260.1.cds1"/>
    <property type="gene ID" value="Mp1g28260"/>
</dbReference>
<dbReference type="AlphaFoldDB" id="A0A2R6XTX7"/>
<protein>
    <submittedName>
        <fullName evidence="1">Uncharacterized protein</fullName>
    </submittedName>
</protein>
<keyword evidence="2" id="KW-1185">Reference proteome</keyword>
<accession>A0A2R6XTX7</accession>
<dbReference type="EMBL" id="KZ772674">
    <property type="protein sequence ID" value="PTQ49550.1"/>
    <property type="molecule type" value="Genomic_DNA"/>
</dbReference>
<gene>
    <name evidence="1" type="ORF">MARPO_0002s0052</name>
</gene>
<proteinExistence type="predicted"/>
<evidence type="ECO:0000313" key="1">
    <source>
        <dbReference type="EMBL" id="PTQ49550.1"/>
    </source>
</evidence>
<organism evidence="1 2">
    <name type="scientific">Marchantia polymorpha</name>
    <name type="common">Common liverwort</name>
    <name type="synonym">Marchantia aquatica</name>
    <dbReference type="NCBI Taxonomy" id="3197"/>
    <lineage>
        <taxon>Eukaryota</taxon>
        <taxon>Viridiplantae</taxon>
        <taxon>Streptophyta</taxon>
        <taxon>Embryophyta</taxon>
        <taxon>Marchantiophyta</taxon>
        <taxon>Marchantiopsida</taxon>
        <taxon>Marchantiidae</taxon>
        <taxon>Marchantiales</taxon>
        <taxon>Marchantiaceae</taxon>
        <taxon>Marchantia</taxon>
    </lineage>
</organism>
<dbReference type="Proteomes" id="UP000244005">
    <property type="component" value="Unassembled WGS sequence"/>
</dbReference>